<feature type="transmembrane region" description="Helical" evidence="1">
    <location>
        <begin position="173"/>
        <end position="197"/>
    </location>
</feature>
<reference evidence="3 4" key="1">
    <citation type="submission" date="2019-08" db="EMBL/GenBank/DDBJ databases">
        <title>Hyperibacter terrae gen. nov., sp. nov. and Hyperibacter viscosus sp. nov., two new members in the family Rhodospirillaceae isolated from the rhizosphere of Hypericum perforatum.</title>
        <authorList>
            <person name="Noviana Z."/>
        </authorList>
    </citation>
    <scope>NUCLEOTIDE SEQUENCE [LARGE SCALE GENOMIC DNA]</scope>
    <source>
        <strain evidence="3 4">R5913</strain>
    </source>
</reference>
<feature type="transmembrane region" description="Helical" evidence="1">
    <location>
        <begin position="88"/>
        <end position="107"/>
    </location>
</feature>
<keyword evidence="1" id="KW-0812">Transmembrane</keyword>
<keyword evidence="1" id="KW-0472">Membrane</keyword>
<evidence type="ECO:0000313" key="4">
    <source>
        <dbReference type="Proteomes" id="UP000326202"/>
    </source>
</evidence>
<feature type="transmembrane region" description="Helical" evidence="1">
    <location>
        <begin position="62"/>
        <end position="82"/>
    </location>
</feature>
<protein>
    <submittedName>
        <fullName evidence="3">Membrane protein</fullName>
    </submittedName>
</protein>
<evidence type="ECO:0000313" key="3">
    <source>
        <dbReference type="EMBL" id="QEX14786.1"/>
    </source>
</evidence>
<dbReference type="SUPFAM" id="SSF103481">
    <property type="entry name" value="Multidrug resistance efflux transporter EmrE"/>
    <property type="match status" value="2"/>
</dbReference>
<feature type="transmembrane region" description="Helical" evidence="1">
    <location>
        <begin position="249"/>
        <end position="268"/>
    </location>
</feature>
<dbReference type="PANTHER" id="PTHR22911">
    <property type="entry name" value="ACYL-MALONYL CONDENSING ENZYME-RELATED"/>
    <property type="match status" value="1"/>
</dbReference>
<dbReference type="OrthoDB" id="9807937at2"/>
<keyword evidence="1" id="KW-1133">Transmembrane helix</keyword>
<dbReference type="InterPro" id="IPR037185">
    <property type="entry name" value="EmrE-like"/>
</dbReference>
<gene>
    <name evidence="3" type="ORF">FRZ44_00610</name>
</gene>
<dbReference type="InterPro" id="IPR000620">
    <property type="entry name" value="EamA_dom"/>
</dbReference>
<dbReference type="Pfam" id="PF00892">
    <property type="entry name" value="EamA"/>
    <property type="match status" value="1"/>
</dbReference>
<feature type="domain" description="EamA" evidence="2">
    <location>
        <begin position="3"/>
        <end position="133"/>
    </location>
</feature>
<dbReference type="AlphaFoldDB" id="A0A5J6MJB0"/>
<evidence type="ECO:0000256" key="1">
    <source>
        <dbReference type="SAM" id="Phobius"/>
    </source>
</evidence>
<feature type="transmembrane region" description="Helical" evidence="1">
    <location>
        <begin position="32"/>
        <end position="50"/>
    </location>
</feature>
<dbReference type="PANTHER" id="PTHR22911:SF103">
    <property type="entry name" value="BLR2811 PROTEIN"/>
    <property type="match status" value="1"/>
</dbReference>
<proteinExistence type="predicted"/>
<feature type="transmembrane region" description="Helical" evidence="1">
    <location>
        <begin position="142"/>
        <end position="161"/>
    </location>
</feature>
<accession>A0A5J6MJB0</accession>
<feature type="transmembrane region" description="Helical" evidence="1">
    <location>
        <begin position="217"/>
        <end position="237"/>
    </location>
</feature>
<feature type="transmembrane region" description="Helical" evidence="1">
    <location>
        <begin position="119"/>
        <end position="136"/>
    </location>
</feature>
<feature type="transmembrane region" description="Helical" evidence="1">
    <location>
        <begin position="274"/>
        <end position="291"/>
    </location>
</feature>
<name>A0A5J6MJB0_9PROT</name>
<organism evidence="3 4">
    <name type="scientific">Hypericibacter terrae</name>
    <dbReference type="NCBI Taxonomy" id="2602015"/>
    <lineage>
        <taxon>Bacteria</taxon>
        <taxon>Pseudomonadati</taxon>
        <taxon>Pseudomonadota</taxon>
        <taxon>Alphaproteobacteria</taxon>
        <taxon>Rhodospirillales</taxon>
        <taxon>Dongiaceae</taxon>
        <taxon>Hypericibacter</taxon>
    </lineage>
</organism>
<evidence type="ECO:0000259" key="2">
    <source>
        <dbReference type="Pfam" id="PF00892"/>
    </source>
</evidence>
<dbReference type="GO" id="GO:0016020">
    <property type="term" value="C:membrane"/>
    <property type="evidence" value="ECO:0007669"/>
    <property type="project" value="InterPro"/>
</dbReference>
<sequence>MAIASLFAGVFIFSFQDVVVKTVAGSYPVHEVITIRCLISIPILLAMLHWHGGIRALVSPRMGWLALRGAALMVSYTAYYLAFPVLPLASIVALYFTVPLFITALAGPFLGEKIGLNRWIATIVGFAGVVVMMRPASGLFEWAALLPVASAFCYGTAALMARRLGATDSAPVMAFYQNLLFLTGALVMAGLFGQGGYEGDNTGSLGFLLRAWTMPSMTDFLLMAATGPIAAIGTVLLTQAYRMAEANLVASFEYTGLIWASLWGFTFWGEIPGLATLAGAALIVGAGLYMLTRARGGQTPAAEGEVGGERV</sequence>
<dbReference type="Proteomes" id="UP000326202">
    <property type="component" value="Chromosome"/>
</dbReference>
<dbReference type="KEGG" id="htq:FRZ44_00610"/>
<dbReference type="EMBL" id="CP042906">
    <property type="protein sequence ID" value="QEX14786.1"/>
    <property type="molecule type" value="Genomic_DNA"/>
</dbReference>
<keyword evidence="4" id="KW-1185">Reference proteome</keyword>